<name>A0A913XYW5_EXADI</name>
<accession>A0A913XYW5</accession>
<dbReference type="PROSITE" id="PS00383">
    <property type="entry name" value="TYR_PHOSPHATASE_1"/>
    <property type="match status" value="1"/>
</dbReference>
<dbReference type="InterPro" id="IPR029021">
    <property type="entry name" value="Prot-tyrosine_phosphatase-like"/>
</dbReference>
<dbReference type="GO" id="GO:0005737">
    <property type="term" value="C:cytoplasm"/>
    <property type="evidence" value="ECO:0007669"/>
    <property type="project" value="TreeGrafter"/>
</dbReference>
<dbReference type="SUPFAM" id="SSF52821">
    <property type="entry name" value="Rhodanese/Cell cycle control phosphatase"/>
    <property type="match status" value="1"/>
</dbReference>
<evidence type="ECO:0008006" key="10">
    <source>
        <dbReference type="Google" id="ProtNLM"/>
    </source>
</evidence>
<dbReference type="InterPro" id="IPR008343">
    <property type="entry name" value="MKP"/>
</dbReference>
<dbReference type="SMART" id="SM00195">
    <property type="entry name" value="DSPc"/>
    <property type="match status" value="1"/>
</dbReference>
<keyword evidence="3" id="KW-0904">Protein phosphatase</keyword>
<dbReference type="KEGG" id="epa:110249694"/>
<dbReference type="GO" id="GO:0004722">
    <property type="term" value="F:protein serine/threonine phosphatase activity"/>
    <property type="evidence" value="ECO:0007669"/>
    <property type="project" value="UniProtKB-EC"/>
</dbReference>
<sequence length="331" mass="36820">MPGSVTEIRASQIQPELANMSFQCPIVTSSEVAEKILRDEGRTVLVDCRSLLAFTTVHIKGAIHVNCSSLATKRLTQGKTKLKDLISSQEGKEKYINSSAQSFIVYDEVTSTEDNGSSASKSAVFIVIQNLSKEGKETSLLKGGLKEFCKNYGSLCENASSKICDVVTPPTPPISEYCEHRPRGPPASAILPFLFLGSEEGAADEELVDRLAIKFILNMTEMCPNFFVHRKDIHYKQIKINDSYQEDIGQYFEEAVRFIDEARANGTRVLVHCHAGVSRSATVTVAYVMKHLGLSLNDAYKFVKEKRPEISPNLNFMGHLLKYEKNKKNTE</sequence>
<dbReference type="OrthoDB" id="165342at2759"/>
<evidence type="ECO:0000256" key="4">
    <source>
        <dbReference type="ARBA" id="ARBA00048336"/>
    </source>
</evidence>
<keyword evidence="2" id="KW-0378">Hydrolase</keyword>
<dbReference type="InterPro" id="IPR000387">
    <property type="entry name" value="Tyr_Pase_dom"/>
</dbReference>
<reference evidence="8" key="1">
    <citation type="submission" date="2022-11" db="UniProtKB">
        <authorList>
            <consortium name="EnsemblMetazoa"/>
        </authorList>
    </citation>
    <scope>IDENTIFICATION</scope>
</reference>
<evidence type="ECO:0000256" key="1">
    <source>
        <dbReference type="ARBA" id="ARBA00008601"/>
    </source>
</evidence>
<dbReference type="PANTHER" id="PTHR10159">
    <property type="entry name" value="DUAL SPECIFICITY PROTEIN PHOSPHATASE"/>
    <property type="match status" value="1"/>
</dbReference>
<dbReference type="Proteomes" id="UP000887567">
    <property type="component" value="Unplaced"/>
</dbReference>
<dbReference type="GO" id="GO:0008330">
    <property type="term" value="F:protein tyrosine/threonine phosphatase activity"/>
    <property type="evidence" value="ECO:0007669"/>
    <property type="project" value="TreeGrafter"/>
</dbReference>
<dbReference type="PROSITE" id="PS50054">
    <property type="entry name" value="TYR_PHOSPHATASE_DUAL"/>
    <property type="match status" value="1"/>
</dbReference>
<dbReference type="GeneID" id="110249694"/>
<dbReference type="Gene3D" id="3.40.250.10">
    <property type="entry name" value="Rhodanese-like domain"/>
    <property type="match status" value="1"/>
</dbReference>
<dbReference type="InterPro" id="IPR001763">
    <property type="entry name" value="Rhodanese-like_dom"/>
</dbReference>
<protein>
    <recommendedName>
        <fullName evidence="10">Dual specificity protein phosphatase 10</fullName>
    </recommendedName>
</protein>
<evidence type="ECO:0000259" key="7">
    <source>
        <dbReference type="PROSITE" id="PS50206"/>
    </source>
</evidence>
<dbReference type="InterPro" id="IPR016130">
    <property type="entry name" value="Tyr_Pase_AS"/>
</dbReference>
<organism evidence="8 9">
    <name type="scientific">Exaiptasia diaphana</name>
    <name type="common">Tropical sea anemone</name>
    <name type="synonym">Aiptasia pulchella</name>
    <dbReference type="NCBI Taxonomy" id="2652724"/>
    <lineage>
        <taxon>Eukaryota</taxon>
        <taxon>Metazoa</taxon>
        <taxon>Cnidaria</taxon>
        <taxon>Anthozoa</taxon>
        <taxon>Hexacorallia</taxon>
        <taxon>Actiniaria</taxon>
        <taxon>Aiptasiidae</taxon>
        <taxon>Exaiptasia</taxon>
    </lineage>
</organism>
<dbReference type="InterPro" id="IPR000340">
    <property type="entry name" value="Dual-sp_phosphatase_cat-dom"/>
</dbReference>
<feature type="domain" description="Rhodanese" evidence="7">
    <location>
        <begin position="39"/>
        <end position="157"/>
    </location>
</feature>
<dbReference type="Pfam" id="PF00581">
    <property type="entry name" value="Rhodanese"/>
    <property type="match status" value="1"/>
</dbReference>
<dbReference type="CDD" id="cd01446">
    <property type="entry name" value="DSP_MapKP"/>
    <property type="match status" value="1"/>
</dbReference>
<comment type="catalytic activity">
    <reaction evidence="4">
        <text>O-phospho-L-threonyl-[protein] + H2O = L-threonyl-[protein] + phosphate</text>
        <dbReference type="Rhea" id="RHEA:47004"/>
        <dbReference type="Rhea" id="RHEA-COMP:11060"/>
        <dbReference type="Rhea" id="RHEA-COMP:11605"/>
        <dbReference type="ChEBI" id="CHEBI:15377"/>
        <dbReference type="ChEBI" id="CHEBI:30013"/>
        <dbReference type="ChEBI" id="CHEBI:43474"/>
        <dbReference type="ChEBI" id="CHEBI:61977"/>
        <dbReference type="EC" id="3.1.3.16"/>
    </reaction>
</comment>
<evidence type="ECO:0000259" key="6">
    <source>
        <dbReference type="PROSITE" id="PS50056"/>
    </source>
</evidence>
<keyword evidence="9" id="KW-1185">Reference proteome</keyword>
<comment type="similarity">
    <text evidence="1">Belongs to the protein-tyrosine phosphatase family. Non-receptor class dual specificity subfamily.</text>
</comment>
<dbReference type="InterPro" id="IPR020422">
    <property type="entry name" value="TYR_PHOSPHATASE_DUAL_dom"/>
</dbReference>
<dbReference type="GO" id="GO:0033550">
    <property type="term" value="F:MAP kinase tyrosine phosphatase activity"/>
    <property type="evidence" value="ECO:0007669"/>
    <property type="project" value="TreeGrafter"/>
</dbReference>
<feature type="domain" description="Tyrosine-protein phosphatase" evidence="5">
    <location>
        <begin position="185"/>
        <end position="329"/>
    </location>
</feature>
<feature type="domain" description="Tyrosine specific protein phosphatases" evidence="6">
    <location>
        <begin position="250"/>
        <end position="308"/>
    </location>
</feature>
<dbReference type="SUPFAM" id="SSF52799">
    <property type="entry name" value="(Phosphotyrosine protein) phosphatases II"/>
    <property type="match status" value="1"/>
</dbReference>
<evidence type="ECO:0000256" key="2">
    <source>
        <dbReference type="ARBA" id="ARBA00022801"/>
    </source>
</evidence>
<evidence type="ECO:0000256" key="3">
    <source>
        <dbReference type="ARBA" id="ARBA00022912"/>
    </source>
</evidence>
<dbReference type="Gene3D" id="3.90.190.10">
    <property type="entry name" value="Protein tyrosine phosphatase superfamily"/>
    <property type="match status" value="1"/>
</dbReference>
<dbReference type="GO" id="GO:0043409">
    <property type="term" value="P:negative regulation of MAPK cascade"/>
    <property type="evidence" value="ECO:0007669"/>
    <property type="project" value="TreeGrafter"/>
</dbReference>
<dbReference type="GO" id="GO:0017017">
    <property type="term" value="F:MAP kinase tyrosine/serine/threonine phosphatase activity"/>
    <property type="evidence" value="ECO:0007669"/>
    <property type="project" value="InterPro"/>
</dbReference>
<dbReference type="PRINTS" id="PR01764">
    <property type="entry name" value="MAPKPHPHTASE"/>
</dbReference>
<evidence type="ECO:0000313" key="9">
    <source>
        <dbReference type="Proteomes" id="UP000887567"/>
    </source>
</evidence>
<dbReference type="PROSITE" id="PS50056">
    <property type="entry name" value="TYR_PHOSPHATASE_2"/>
    <property type="match status" value="1"/>
</dbReference>
<evidence type="ECO:0000259" key="5">
    <source>
        <dbReference type="PROSITE" id="PS50054"/>
    </source>
</evidence>
<proteinExistence type="inferred from homology"/>
<dbReference type="InterPro" id="IPR036873">
    <property type="entry name" value="Rhodanese-like_dom_sf"/>
</dbReference>
<dbReference type="SMART" id="SM00450">
    <property type="entry name" value="RHOD"/>
    <property type="match status" value="1"/>
</dbReference>
<dbReference type="FunFam" id="3.90.190.10:FF:000004">
    <property type="entry name" value="Protein phosphatase Slingshot homolog 2"/>
    <property type="match status" value="1"/>
</dbReference>
<dbReference type="PANTHER" id="PTHR10159:SF533">
    <property type="entry name" value="TYROSINE-PROTEIN PHOSPHATASE VHP-1"/>
    <property type="match status" value="1"/>
</dbReference>
<dbReference type="PROSITE" id="PS50206">
    <property type="entry name" value="RHODANESE_3"/>
    <property type="match status" value="1"/>
</dbReference>
<dbReference type="AlphaFoldDB" id="A0A913XYW5"/>
<dbReference type="Pfam" id="PF00782">
    <property type="entry name" value="DSPc"/>
    <property type="match status" value="1"/>
</dbReference>
<evidence type="ECO:0000313" key="8">
    <source>
        <dbReference type="EnsemblMetazoa" id="XP_020911934.1"/>
    </source>
</evidence>
<dbReference type="EnsemblMetazoa" id="XM_021056275.2">
    <property type="protein sequence ID" value="XP_020911934.1"/>
    <property type="gene ID" value="LOC110249694"/>
</dbReference>
<dbReference type="RefSeq" id="XP_020911934.1">
    <property type="nucleotide sequence ID" value="XM_021056275.2"/>
</dbReference>